<dbReference type="EMBL" id="BAAADD010000001">
    <property type="protein sequence ID" value="GAA0557911.1"/>
    <property type="molecule type" value="Genomic_DNA"/>
</dbReference>
<dbReference type="EC" id="3.4.21.89" evidence="3 6"/>
<dbReference type="InterPro" id="IPR000223">
    <property type="entry name" value="Pept_S26A_signal_pept_1"/>
</dbReference>
<dbReference type="PANTHER" id="PTHR43390">
    <property type="entry name" value="SIGNAL PEPTIDASE I"/>
    <property type="match status" value="1"/>
</dbReference>
<comment type="similarity">
    <text evidence="2 6">Belongs to the peptidase S26 family.</text>
</comment>
<name>A0ABN1E2U6_9PROT</name>
<evidence type="ECO:0000313" key="9">
    <source>
        <dbReference type="Proteomes" id="UP001499951"/>
    </source>
</evidence>
<comment type="subcellular location">
    <subcellularLocation>
        <location evidence="6">Membrane</location>
        <topology evidence="6">Single-pass type II membrane protein</topology>
    </subcellularLocation>
</comment>
<feature type="domain" description="Peptidase S26" evidence="7">
    <location>
        <begin position="49"/>
        <end position="254"/>
    </location>
</feature>
<gene>
    <name evidence="8" type="primary">lepB_3</name>
    <name evidence="8" type="ORF">GCM10008942_02990</name>
</gene>
<reference evidence="8 9" key="1">
    <citation type="journal article" date="2019" name="Int. J. Syst. Evol. Microbiol.">
        <title>The Global Catalogue of Microorganisms (GCM) 10K type strain sequencing project: providing services to taxonomists for standard genome sequencing and annotation.</title>
        <authorList>
            <consortium name="The Broad Institute Genomics Platform"/>
            <consortium name="The Broad Institute Genome Sequencing Center for Infectious Disease"/>
            <person name="Wu L."/>
            <person name="Ma J."/>
        </authorList>
    </citation>
    <scope>NUCLEOTIDE SEQUENCE [LARGE SCALE GENOMIC DNA]</scope>
    <source>
        <strain evidence="8 9">JCM 15089</strain>
    </source>
</reference>
<comment type="caution">
    <text evidence="8">The sequence shown here is derived from an EMBL/GenBank/DDBJ whole genome shotgun (WGS) entry which is preliminary data.</text>
</comment>
<dbReference type="Pfam" id="PF10502">
    <property type="entry name" value="Peptidase_S26"/>
    <property type="match status" value="1"/>
</dbReference>
<keyword evidence="5 6" id="KW-0378">Hydrolase</keyword>
<accession>A0ABN1E2U6</accession>
<dbReference type="NCBIfam" id="TIGR02227">
    <property type="entry name" value="sigpep_I_bact"/>
    <property type="match status" value="1"/>
</dbReference>
<evidence type="ECO:0000256" key="6">
    <source>
        <dbReference type="RuleBase" id="RU362042"/>
    </source>
</evidence>
<keyword evidence="6" id="KW-0645">Protease</keyword>
<comment type="catalytic activity">
    <reaction evidence="1 6">
        <text>Cleavage of hydrophobic, N-terminal signal or leader sequences from secreted and periplasmic proteins.</text>
        <dbReference type="EC" id="3.4.21.89"/>
    </reaction>
</comment>
<evidence type="ECO:0000259" key="7">
    <source>
        <dbReference type="Pfam" id="PF10502"/>
    </source>
</evidence>
<dbReference type="InterPro" id="IPR036286">
    <property type="entry name" value="LexA/Signal_pep-like_sf"/>
</dbReference>
<evidence type="ECO:0000256" key="5">
    <source>
        <dbReference type="ARBA" id="ARBA00022801"/>
    </source>
</evidence>
<protein>
    <recommendedName>
        <fullName evidence="4 6">Signal peptidase I</fullName>
        <ecNumber evidence="3 6">3.4.21.89</ecNumber>
    </recommendedName>
</protein>
<dbReference type="SUPFAM" id="SSF51306">
    <property type="entry name" value="LexA/Signal peptidase"/>
    <property type="match status" value="1"/>
</dbReference>
<evidence type="ECO:0000256" key="4">
    <source>
        <dbReference type="ARBA" id="ARBA00019232"/>
    </source>
</evidence>
<dbReference type="PANTHER" id="PTHR43390:SF1">
    <property type="entry name" value="CHLOROPLAST PROCESSING PEPTIDASE"/>
    <property type="match status" value="1"/>
</dbReference>
<dbReference type="PROSITE" id="PS00761">
    <property type="entry name" value="SPASE_I_3"/>
    <property type="match status" value="1"/>
</dbReference>
<evidence type="ECO:0000256" key="2">
    <source>
        <dbReference type="ARBA" id="ARBA00009370"/>
    </source>
</evidence>
<sequence length="284" mass="32439">MTEAIDATTPDAASPAVTRLAMVDAPSSDVPPPVAETPPAASETSDSWWDLVRILIYALLIALFERTLFFQPYNIPSGSMEDTLLVGDFLFVEKFSYGYSRYSLPWGRFLPGFGRVWAHAPQRGDVAVFALPTDPQRDFIKRIVGLPGDRVQMLHGVLYLNDRPVPKVRVADYVEDDHGYHHRVARYRETMPNGKSYYVLDREIDGLNDNTPVYTVPVGHYFMMGDNRDDSDDSRGVVGYLPAENLVGRAEFKFLSIDERKTHFFTFWKWPSAIRWDRFFSRVD</sequence>
<dbReference type="InterPro" id="IPR019757">
    <property type="entry name" value="Pept_S26A_signal_pept_1_Lys-AS"/>
</dbReference>
<dbReference type="Gene3D" id="2.10.109.10">
    <property type="entry name" value="Umud Fragment, subunit A"/>
    <property type="match status" value="1"/>
</dbReference>
<proteinExistence type="inferred from homology"/>
<evidence type="ECO:0000256" key="1">
    <source>
        <dbReference type="ARBA" id="ARBA00000677"/>
    </source>
</evidence>
<dbReference type="CDD" id="cd06530">
    <property type="entry name" value="S26_SPase_I"/>
    <property type="match status" value="1"/>
</dbReference>
<dbReference type="Proteomes" id="UP001499951">
    <property type="component" value="Unassembled WGS sequence"/>
</dbReference>
<evidence type="ECO:0000256" key="3">
    <source>
        <dbReference type="ARBA" id="ARBA00013208"/>
    </source>
</evidence>
<keyword evidence="9" id="KW-1185">Reference proteome</keyword>
<dbReference type="PROSITE" id="PS00760">
    <property type="entry name" value="SPASE_I_2"/>
    <property type="match status" value="1"/>
</dbReference>
<organism evidence="8 9">
    <name type="scientific">Rhizomicrobium electricum</name>
    <dbReference type="NCBI Taxonomy" id="480070"/>
    <lineage>
        <taxon>Bacteria</taxon>
        <taxon>Pseudomonadati</taxon>
        <taxon>Pseudomonadota</taxon>
        <taxon>Alphaproteobacteria</taxon>
        <taxon>Micropepsales</taxon>
        <taxon>Micropepsaceae</taxon>
        <taxon>Rhizomicrobium</taxon>
    </lineage>
</organism>
<dbReference type="InterPro" id="IPR019758">
    <property type="entry name" value="Pept_S26A_signal_pept_1_CS"/>
</dbReference>
<evidence type="ECO:0000313" key="8">
    <source>
        <dbReference type="EMBL" id="GAA0557911.1"/>
    </source>
</evidence>
<dbReference type="InterPro" id="IPR019533">
    <property type="entry name" value="Peptidase_S26"/>
</dbReference>
<dbReference type="PRINTS" id="PR00727">
    <property type="entry name" value="LEADERPTASE"/>
</dbReference>